<dbReference type="InterPro" id="IPR012952">
    <property type="entry name" value="BING4_C_dom"/>
</dbReference>
<evidence type="ECO:0000256" key="31">
    <source>
        <dbReference type="SAM" id="MobiDB-lite"/>
    </source>
</evidence>
<dbReference type="EMBL" id="OA882131">
    <property type="protein sequence ID" value="CAD7273089.1"/>
    <property type="molecule type" value="Genomic_DNA"/>
</dbReference>
<keyword evidence="6" id="KW-0813">Transport</keyword>
<evidence type="ECO:0000256" key="29">
    <source>
        <dbReference type="ARBA" id="ARBA00081925"/>
    </source>
</evidence>
<evidence type="ECO:0000256" key="32">
    <source>
        <dbReference type="SAM" id="Phobius"/>
    </source>
</evidence>
<feature type="compositionally biased region" description="Basic and acidic residues" evidence="31">
    <location>
        <begin position="9"/>
        <end position="32"/>
    </location>
</feature>
<dbReference type="EMBL" id="CAJPEX010000094">
    <property type="protein sequence ID" value="CAG0913241.1"/>
    <property type="molecule type" value="Genomic_DNA"/>
</dbReference>
<comment type="catalytic activity">
    <reaction evidence="23">
        <text>L-glutamate(out) = L-glutamate(in)</text>
        <dbReference type="Rhea" id="RHEA:66336"/>
        <dbReference type="ChEBI" id="CHEBI:29985"/>
    </reaction>
    <physiologicalReaction direction="left-to-right" evidence="23">
        <dbReference type="Rhea" id="RHEA:66337"/>
    </physiologicalReaction>
</comment>
<dbReference type="InterPro" id="IPR011990">
    <property type="entry name" value="TPR-like_helical_dom_sf"/>
</dbReference>
<dbReference type="InterPro" id="IPR019775">
    <property type="entry name" value="WD40_repeat_CS"/>
</dbReference>
<organism evidence="34">
    <name type="scientific">Notodromas monacha</name>
    <dbReference type="NCBI Taxonomy" id="399045"/>
    <lineage>
        <taxon>Eukaryota</taxon>
        <taxon>Metazoa</taxon>
        <taxon>Ecdysozoa</taxon>
        <taxon>Arthropoda</taxon>
        <taxon>Crustacea</taxon>
        <taxon>Oligostraca</taxon>
        <taxon>Ostracoda</taxon>
        <taxon>Podocopa</taxon>
        <taxon>Podocopida</taxon>
        <taxon>Cypridocopina</taxon>
        <taxon>Cypridoidea</taxon>
        <taxon>Cyprididae</taxon>
        <taxon>Notodromas</taxon>
    </lineage>
</organism>
<keyword evidence="17" id="KW-0539">Nucleus</keyword>
<dbReference type="PANTHER" id="PTHR14085">
    <property type="entry name" value="WD-REPEAT PROTEIN BING4"/>
    <property type="match status" value="1"/>
</dbReference>
<feature type="region of interest" description="Disordered" evidence="31">
    <location>
        <begin position="1"/>
        <end position="33"/>
    </location>
</feature>
<dbReference type="GO" id="GO:0005765">
    <property type="term" value="C:lysosomal membrane"/>
    <property type="evidence" value="ECO:0007669"/>
    <property type="project" value="UniProtKB-SubCell"/>
</dbReference>
<dbReference type="CDD" id="cd17318">
    <property type="entry name" value="MFS_SLC17"/>
    <property type="match status" value="1"/>
</dbReference>
<feature type="transmembrane region" description="Helical" evidence="32">
    <location>
        <begin position="111"/>
        <end position="131"/>
    </location>
</feature>
<dbReference type="GO" id="GO:0030672">
    <property type="term" value="C:synaptic vesicle membrane"/>
    <property type="evidence" value="ECO:0007669"/>
    <property type="project" value="UniProtKB-SubCell"/>
</dbReference>
<dbReference type="Pfam" id="PF07690">
    <property type="entry name" value="MFS_1"/>
    <property type="match status" value="1"/>
</dbReference>
<feature type="transmembrane region" description="Helical" evidence="32">
    <location>
        <begin position="446"/>
        <end position="467"/>
    </location>
</feature>
<evidence type="ECO:0000256" key="12">
    <source>
        <dbReference type="ARBA" id="ARBA00022989"/>
    </source>
</evidence>
<dbReference type="SMART" id="SM00028">
    <property type="entry name" value="TPR"/>
    <property type="match status" value="3"/>
</dbReference>
<feature type="region of interest" description="Disordered" evidence="31">
    <location>
        <begin position="998"/>
        <end position="1018"/>
    </location>
</feature>
<dbReference type="GO" id="GO:0030686">
    <property type="term" value="C:90S preribosome"/>
    <property type="evidence" value="ECO:0007669"/>
    <property type="project" value="TreeGrafter"/>
</dbReference>
<dbReference type="GO" id="GO:0000462">
    <property type="term" value="P:maturation of SSU-rRNA from tricistronic rRNA transcript (SSU-rRNA, 5.8S rRNA, LSU-rRNA)"/>
    <property type="evidence" value="ECO:0007669"/>
    <property type="project" value="TreeGrafter"/>
</dbReference>
<dbReference type="SUPFAM" id="SSF103473">
    <property type="entry name" value="MFS general substrate transporter"/>
    <property type="match status" value="1"/>
</dbReference>
<dbReference type="SMART" id="SM01033">
    <property type="entry name" value="BING4CT"/>
    <property type="match status" value="1"/>
</dbReference>
<evidence type="ECO:0000256" key="19">
    <source>
        <dbReference type="ARBA" id="ARBA00050101"/>
    </source>
</evidence>
<dbReference type="GO" id="GO:0016323">
    <property type="term" value="C:basolateral plasma membrane"/>
    <property type="evidence" value="ECO:0007669"/>
    <property type="project" value="UniProtKB-SubCell"/>
</dbReference>
<comment type="subcellular location">
    <subcellularLocation>
        <location evidence="2">Basolateral cell membrane</location>
        <topology evidence="2">Multi-pass membrane protein</topology>
    </subcellularLocation>
    <subcellularLocation>
        <location evidence="4">Cytoplasmic vesicle</location>
        <location evidence="4">Secretory vesicle membrane</location>
        <topology evidence="4">Multi-pass membrane protein</topology>
    </subcellularLocation>
    <subcellularLocation>
        <location evidence="1">Cytoplasmic vesicle</location>
        <location evidence="1">Secretory vesicle</location>
        <location evidence="1">Synaptic vesicle membrane</location>
    </subcellularLocation>
    <subcellularLocation>
        <location evidence="5">Lysosome membrane</location>
    </subcellularLocation>
    <subcellularLocation>
        <location evidence="3">Nucleus</location>
        <location evidence="3">Nucleolus</location>
    </subcellularLocation>
</comment>
<dbReference type="PANTHER" id="PTHR14085:SF3">
    <property type="entry name" value="WD REPEAT-CONTAINING PROTEIN 46"/>
    <property type="match status" value="1"/>
</dbReference>
<keyword evidence="35" id="KW-1185">Reference proteome</keyword>
<evidence type="ECO:0000256" key="26">
    <source>
        <dbReference type="ARBA" id="ARBA00069713"/>
    </source>
</evidence>
<comment type="catalytic activity">
    <reaction evidence="22">
        <text>N-acetyl-L-aspartyl-L-glutamate(out) = N-acetyl-L-aspartyl-L-glutamate(in)</text>
        <dbReference type="Rhea" id="RHEA:72599"/>
        <dbReference type="ChEBI" id="CHEBI:76931"/>
    </reaction>
    <physiologicalReaction direction="left-to-right" evidence="22">
        <dbReference type="Rhea" id="RHEA:72600"/>
    </physiologicalReaction>
</comment>
<keyword evidence="14 32" id="KW-0472">Membrane</keyword>
<dbReference type="GO" id="GO:0032040">
    <property type="term" value="C:small-subunit processome"/>
    <property type="evidence" value="ECO:0007669"/>
    <property type="project" value="TreeGrafter"/>
</dbReference>
<dbReference type="SUPFAM" id="SSF50978">
    <property type="entry name" value="WD40 repeat-like"/>
    <property type="match status" value="1"/>
</dbReference>
<feature type="transmembrane region" description="Helical" evidence="32">
    <location>
        <begin position="199"/>
        <end position="221"/>
    </location>
</feature>
<keyword evidence="15" id="KW-0325">Glycoprotein</keyword>
<proteinExistence type="predicted"/>
<evidence type="ECO:0000256" key="30">
    <source>
        <dbReference type="PROSITE-ProRule" id="PRU00221"/>
    </source>
</evidence>
<feature type="transmembrane region" description="Helical" evidence="32">
    <location>
        <begin position="413"/>
        <end position="434"/>
    </location>
</feature>
<accession>A0A7R9BFI0</accession>
<feature type="repeat" description="WD" evidence="30">
    <location>
        <begin position="814"/>
        <end position="848"/>
    </location>
</feature>
<comment type="catalytic activity">
    <reaction evidence="20">
        <text>L-aspartate(out) = L-aspartate(in)</text>
        <dbReference type="Rhea" id="RHEA:66332"/>
        <dbReference type="ChEBI" id="CHEBI:29991"/>
    </reaction>
    <physiologicalReaction direction="left-to-right" evidence="20">
        <dbReference type="Rhea" id="RHEA:66333"/>
    </physiologicalReaction>
</comment>
<evidence type="ECO:0000256" key="10">
    <source>
        <dbReference type="ARBA" id="ARBA00022737"/>
    </source>
</evidence>
<dbReference type="Gene3D" id="2.130.10.10">
    <property type="entry name" value="YVTN repeat-like/Quinoprotein amine dehydrogenase"/>
    <property type="match status" value="1"/>
</dbReference>
<evidence type="ECO:0000256" key="17">
    <source>
        <dbReference type="ARBA" id="ARBA00023242"/>
    </source>
</evidence>
<dbReference type="InterPro" id="IPR036259">
    <property type="entry name" value="MFS_trans_sf"/>
</dbReference>
<dbReference type="PROSITE" id="PS50850">
    <property type="entry name" value="MFS"/>
    <property type="match status" value="1"/>
</dbReference>
<dbReference type="InterPro" id="IPR001680">
    <property type="entry name" value="WD40_rpt"/>
</dbReference>
<dbReference type="GO" id="GO:0046942">
    <property type="term" value="P:carboxylic acid transport"/>
    <property type="evidence" value="ECO:0007669"/>
    <property type="project" value="UniProtKB-ARBA"/>
</dbReference>
<evidence type="ECO:0000256" key="24">
    <source>
        <dbReference type="ARBA" id="ARBA00051612"/>
    </source>
</evidence>
<dbReference type="FunFam" id="1.20.1250.20:FF:000067">
    <property type="entry name" value="sialin isoform X2"/>
    <property type="match status" value="1"/>
</dbReference>
<feature type="compositionally biased region" description="Basic and acidic residues" evidence="31">
    <location>
        <begin position="599"/>
        <end position="611"/>
    </location>
</feature>
<feature type="region of interest" description="Disordered" evidence="31">
    <location>
        <begin position="1346"/>
        <end position="1367"/>
    </location>
</feature>
<evidence type="ECO:0000313" key="34">
    <source>
        <dbReference type="EMBL" id="CAD7273089.1"/>
    </source>
</evidence>
<dbReference type="OrthoDB" id="10251154at2759"/>
<evidence type="ECO:0000256" key="14">
    <source>
        <dbReference type="ARBA" id="ARBA00023136"/>
    </source>
</evidence>
<evidence type="ECO:0000256" key="23">
    <source>
        <dbReference type="ARBA" id="ARBA00051447"/>
    </source>
</evidence>
<dbReference type="InterPro" id="IPR015943">
    <property type="entry name" value="WD40/YVTN_repeat-like_dom_sf"/>
</dbReference>
<comment type="catalytic activity">
    <reaction evidence="24">
        <text>D-glucuronate(out) + H(+)(out) = D-glucuronate(in) + H(+)(in)</text>
        <dbReference type="Rhea" id="RHEA:72591"/>
        <dbReference type="ChEBI" id="CHEBI:15378"/>
        <dbReference type="ChEBI" id="CHEBI:58720"/>
    </reaction>
    <physiologicalReaction direction="left-to-right" evidence="24">
        <dbReference type="Rhea" id="RHEA:72592"/>
    </physiologicalReaction>
</comment>
<evidence type="ECO:0000256" key="1">
    <source>
        <dbReference type="ARBA" id="ARBA00004432"/>
    </source>
</evidence>
<dbReference type="InterPro" id="IPR036322">
    <property type="entry name" value="WD40_repeat_dom_sf"/>
</dbReference>
<comment type="catalytic activity">
    <reaction evidence="19">
        <text>2 nitrate(out) + H(+)(out) = 2 nitrate(in) + H(+)(in)</text>
        <dbReference type="Rhea" id="RHEA:71539"/>
        <dbReference type="ChEBI" id="CHEBI:15378"/>
        <dbReference type="ChEBI" id="CHEBI:17632"/>
    </reaction>
    <physiologicalReaction direction="left-to-right" evidence="19">
        <dbReference type="Rhea" id="RHEA:71540"/>
    </physiologicalReaction>
</comment>
<feature type="compositionally biased region" description="Basic residues" evidence="31">
    <location>
        <begin position="1001"/>
        <end position="1017"/>
    </location>
</feature>
<feature type="compositionally biased region" description="Basic and acidic residues" evidence="31">
    <location>
        <begin position="1348"/>
        <end position="1359"/>
    </location>
</feature>
<keyword evidence="12 32" id="KW-1133">Transmembrane helix</keyword>
<dbReference type="InterPro" id="IPR011701">
    <property type="entry name" value="MFS"/>
</dbReference>
<feature type="transmembrane region" description="Helical" evidence="32">
    <location>
        <begin position="370"/>
        <end position="393"/>
    </location>
</feature>
<dbReference type="Gene3D" id="1.25.40.10">
    <property type="entry name" value="Tetratricopeptide repeat domain"/>
    <property type="match status" value="1"/>
</dbReference>
<evidence type="ECO:0000256" key="6">
    <source>
        <dbReference type="ARBA" id="ARBA00022448"/>
    </source>
</evidence>
<dbReference type="PROSITE" id="PS50082">
    <property type="entry name" value="WD_REPEATS_2"/>
    <property type="match status" value="1"/>
</dbReference>
<dbReference type="InterPro" id="IPR046357">
    <property type="entry name" value="PPIase_dom_sf"/>
</dbReference>
<feature type="transmembrane region" description="Helical" evidence="32">
    <location>
        <begin position="233"/>
        <end position="253"/>
    </location>
</feature>
<dbReference type="InterPro" id="IPR019734">
    <property type="entry name" value="TPR_rpt"/>
</dbReference>
<evidence type="ECO:0000256" key="3">
    <source>
        <dbReference type="ARBA" id="ARBA00004604"/>
    </source>
</evidence>
<evidence type="ECO:0000256" key="21">
    <source>
        <dbReference type="ARBA" id="ARBA00050625"/>
    </source>
</evidence>
<name>A0A7R9BFI0_9CRUS</name>
<dbReference type="FunFam" id="1.20.1250.20:FF:000003">
    <property type="entry name" value="Solute carrier family 17 member 3"/>
    <property type="match status" value="1"/>
</dbReference>
<keyword evidence="10" id="KW-0677">Repeat</keyword>
<feature type="region of interest" description="Disordered" evidence="31">
    <location>
        <begin position="592"/>
        <end position="614"/>
    </location>
</feature>
<dbReference type="SUPFAM" id="SSF48452">
    <property type="entry name" value="TPR-like"/>
    <property type="match status" value="1"/>
</dbReference>
<keyword evidence="9 32" id="KW-0812">Transmembrane</keyword>
<evidence type="ECO:0000259" key="33">
    <source>
        <dbReference type="PROSITE" id="PS50850"/>
    </source>
</evidence>
<evidence type="ECO:0000256" key="11">
    <source>
        <dbReference type="ARBA" id="ARBA00022847"/>
    </source>
</evidence>
<comment type="function">
    <text evidence="25">Receptor for CM101, a polysaccharide produced by group B Streptococcus with antipathoangiogenic properties.</text>
</comment>
<evidence type="ECO:0000256" key="27">
    <source>
        <dbReference type="ARBA" id="ARBA00080244"/>
    </source>
</evidence>
<gene>
    <name evidence="34" type="ORF">NMOB1V02_LOCUS993</name>
</gene>
<dbReference type="PROSITE" id="PS00678">
    <property type="entry name" value="WD_REPEATS_1"/>
    <property type="match status" value="1"/>
</dbReference>
<evidence type="ECO:0000256" key="13">
    <source>
        <dbReference type="ARBA" id="ARBA00023018"/>
    </source>
</evidence>
<evidence type="ECO:0000256" key="5">
    <source>
        <dbReference type="ARBA" id="ARBA00004656"/>
    </source>
</evidence>
<keyword evidence="8 30" id="KW-0853">WD repeat</keyword>
<dbReference type="InterPro" id="IPR040315">
    <property type="entry name" value="WDR46/Utp7"/>
</dbReference>
<dbReference type="SMART" id="SM00320">
    <property type="entry name" value="WD40"/>
    <property type="match status" value="2"/>
</dbReference>
<dbReference type="Gene3D" id="1.20.1250.20">
    <property type="entry name" value="MFS general substrate transporter like domains"/>
    <property type="match status" value="2"/>
</dbReference>
<sequence length="1367" mass="152623">MEGPDENPSDERDVHTPRSEVPEVTDTNEKPRKPGCSARITFITMASLGFFNVYAMRANLSIAIISMVQPRGAAENHTAVCSFGKLRNKSDEVDVKAAEGEFDWDEVTQGLILGSFFWGYMITQIPGGILVKRYGSKWVLGIGCLLAAVVSVLTPTAARHSVFMLMAARVCEGLAEGVTFPAMHSLIAKWAPPAQRSTFSAIIYGGATGGLVFSMPVSGLLASSSVLGGWPSIFYVFGLLGVTWFIFWTILVYEDPESHPWISSSERNYIKDSIGTQMRTHSEMKKHAVPYRRIFTSMPFWAIVVGHSGQNWGFYTILTQLPNYLKNVMGYDVRTSGIISAVPYLTMYITGIVGSFVADGFTISGLSLLTIAHIGCHLWATVVFFTIGVGAIGMKHSGYGVNHIDISPNFAGILIGFTNFAATIPGFVAPYVTGIITEDDETIENWATVFLICAAVFILSALFYGIFASGEEQEWNRCGTDVHEGAVIVDSTKRQESEEKTGAVLLATGEALVVNLMELRMPDSSVFVSDRGVRYREIRSDGITAANLCIVLRVIEPHCFCGMNQVQKMEPEEVFHMTDETLGRPAFYRIPKTIGNPKSKRDSKNAKKDPFTGRAPVSKHLLEKHKKPTVEMRGLHVPGRVRKAKIAQNQKKIKFVSEQAARSELLLTETAGSVDVDSDEESFTVHQSDIKKAVDITSAKKAFDLDLTHFGPYRMCFSRNGRYLLLGGRKAHVAALDWVTKELKCEINVMETVHDVRWLHNETMFAVAQKDHVYMYDNVGVELHCVKRLHRCVSFWSPCVNEALAVVLVSPQPIKDIAIDHTGTYLATSSSDNIMRIWDVRTFGILHSYKLPVAPRNLAFSQKGLLACSAGNVVDIYKDCCTEKAETPYLRHRVHRTINQLEFPPFEDVLGITHFGGFSSILVPGAGEANFDAYENNPFQSKKQRQEAEVKALLEKIQPELITLDPAQVMKVDTDSLRQNLEEKRKIAYVRPREVEFEPRKKAKSKGGSAKRTKVKSGVKEQDKLMLLKEAKRLEKKSVEKKETVEKKKPMSFLLKLGNRSKFGFCVFGTIIAKYYLTTNNHTLKIVVIYRASTATKSSSGEAVRKHPFQMDVRENDSCLLLSTSQAVVAYPLIAKTLRDHFSKEPKKPQDTGCHHRCGMSFFAQKQSTGYDDLDELTQSPKDLKFTFEILKIETDLDYEKEGWIMTDEEKSNSIAGLRDKGNTLYKSGDIGGAAAVYSEALTRLDALSIKEKPGDEGFLELERKKLPFLLNLAQCKLIQKEYYPAIELCGMAINIDPKNVKAHFRRGKAHMGAWNLKEARDDFRKAEEMDSNMSATIKQLLAQTSQLEKEKNEEDRRKLGGLFTKT</sequence>
<keyword evidence="11" id="KW-0769">Symport</keyword>
<evidence type="ECO:0000256" key="8">
    <source>
        <dbReference type="ARBA" id="ARBA00022574"/>
    </source>
</evidence>
<evidence type="ECO:0000256" key="22">
    <source>
        <dbReference type="ARBA" id="ARBA00051403"/>
    </source>
</evidence>
<dbReference type="PROSITE" id="PS50294">
    <property type="entry name" value="WD_REPEATS_REGION"/>
    <property type="match status" value="1"/>
</dbReference>
<evidence type="ECO:0000256" key="16">
    <source>
        <dbReference type="ARBA" id="ARBA00023228"/>
    </source>
</evidence>
<evidence type="ECO:0000256" key="18">
    <source>
        <dbReference type="ARBA" id="ARBA00023329"/>
    </source>
</evidence>
<feature type="transmembrane region" description="Helical" evidence="32">
    <location>
        <begin position="138"/>
        <end position="157"/>
    </location>
</feature>
<evidence type="ECO:0000256" key="7">
    <source>
        <dbReference type="ARBA" id="ARBA00022475"/>
    </source>
</evidence>
<evidence type="ECO:0000256" key="9">
    <source>
        <dbReference type="ARBA" id="ARBA00022692"/>
    </source>
</evidence>
<evidence type="ECO:0000256" key="15">
    <source>
        <dbReference type="ARBA" id="ARBA00023180"/>
    </source>
</evidence>
<evidence type="ECO:0000256" key="20">
    <source>
        <dbReference type="ARBA" id="ARBA00050554"/>
    </source>
</evidence>
<reference evidence="34" key="1">
    <citation type="submission" date="2020-11" db="EMBL/GenBank/DDBJ databases">
        <authorList>
            <person name="Tran Van P."/>
        </authorList>
    </citation>
    <scope>NUCLEOTIDE SEQUENCE</scope>
</reference>
<evidence type="ECO:0000256" key="4">
    <source>
        <dbReference type="ARBA" id="ARBA00004638"/>
    </source>
</evidence>
<keyword evidence="18" id="KW-0968">Cytoplasmic vesicle</keyword>
<dbReference type="Gene3D" id="3.10.50.40">
    <property type="match status" value="1"/>
</dbReference>
<evidence type="ECO:0000256" key="28">
    <source>
        <dbReference type="ARBA" id="ARBA00081195"/>
    </source>
</evidence>
<evidence type="ECO:0000256" key="25">
    <source>
        <dbReference type="ARBA" id="ARBA00056891"/>
    </source>
</evidence>
<feature type="transmembrane region" description="Helical" evidence="32">
    <location>
        <begin position="338"/>
        <end position="358"/>
    </location>
</feature>
<evidence type="ECO:0000256" key="2">
    <source>
        <dbReference type="ARBA" id="ARBA00004554"/>
    </source>
</evidence>
<protein>
    <recommendedName>
        <fullName evidence="26">Sialin</fullName>
    </recommendedName>
    <alternativeName>
        <fullName evidence="29">H(+)/nitrate cotransporter</fullName>
    </alternativeName>
    <alternativeName>
        <fullName evidence="27">H(+)/sialic acid cotransporter</fullName>
    </alternativeName>
    <alternativeName>
        <fullName evidence="28">Vesicular excitatory amino acid transporter</fullName>
    </alternativeName>
</protein>
<feature type="domain" description="Major facilitator superfamily (MFS) profile" evidence="33">
    <location>
        <begin position="42"/>
        <end position="472"/>
    </location>
</feature>
<keyword evidence="16" id="KW-0458">Lysosome</keyword>
<dbReference type="InterPro" id="IPR020846">
    <property type="entry name" value="MFS_dom"/>
</dbReference>
<dbReference type="Pfam" id="PF08149">
    <property type="entry name" value="BING4CT"/>
    <property type="match status" value="1"/>
</dbReference>
<keyword evidence="13" id="KW-0770">Synapse</keyword>
<dbReference type="Proteomes" id="UP000678499">
    <property type="component" value="Unassembled WGS sequence"/>
</dbReference>
<comment type="catalytic activity">
    <reaction evidence="21">
        <text>N-acetylneuraminate(in) + H(+)(in) = N-acetylneuraminate(out) + H(+)(out)</text>
        <dbReference type="Rhea" id="RHEA:28987"/>
        <dbReference type="ChEBI" id="CHEBI:15378"/>
        <dbReference type="ChEBI" id="CHEBI:35418"/>
    </reaction>
    <physiologicalReaction direction="right-to-left" evidence="21">
        <dbReference type="Rhea" id="RHEA:28989"/>
    </physiologicalReaction>
</comment>
<dbReference type="GO" id="GO:0015293">
    <property type="term" value="F:symporter activity"/>
    <property type="evidence" value="ECO:0007669"/>
    <property type="project" value="UniProtKB-KW"/>
</dbReference>
<keyword evidence="7" id="KW-1003">Cell membrane</keyword>
<dbReference type="GO" id="GO:0003755">
    <property type="term" value="F:peptidyl-prolyl cis-trans isomerase activity"/>
    <property type="evidence" value="ECO:0007669"/>
    <property type="project" value="InterPro"/>
</dbReference>
<evidence type="ECO:0000313" key="35">
    <source>
        <dbReference type="Proteomes" id="UP000678499"/>
    </source>
</evidence>